<keyword evidence="3" id="KW-1185">Reference proteome</keyword>
<dbReference type="EMBL" id="AP022581">
    <property type="protein sequence ID" value="BBX99029.1"/>
    <property type="molecule type" value="Genomic_DNA"/>
</dbReference>
<protein>
    <submittedName>
        <fullName evidence="2">Uncharacterized protein</fullName>
    </submittedName>
</protein>
<gene>
    <name evidence="2" type="ORF">MLAC_43230</name>
</gene>
<dbReference type="KEGG" id="mlj:MLAC_43230"/>
<proteinExistence type="predicted"/>
<feature type="compositionally biased region" description="Low complexity" evidence="1">
    <location>
        <begin position="284"/>
        <end position="303"/>
    </location>
</feature>
<dbReference type="Proteomes" id="UP000466396">
    <property type="component" value="Chromosome"/>
</dbReference>
<evidence type="ECO:0000313" key="2">
    <source>
        <dbReference type="EMBL" id="BBX99029.1"/>
    </source>
</evidence>
<feature type="region of interest" description="Disordered" evidence="1">
    <location>
        <begin position="251"/>
        <end position="308"/>
    </location>
</feature>
<reference evidence="2 3" key="1">
    <citation type="journal article" date="2019" name="Emerg. Microbes Infect.">
        <title>Comprehensive subspecies identification of 175 nontuberculous mycobacteria species based on 7547 genomic profiles.</title>
        <authorList>
            <person name="Matsumoto Y."/>
            <person name="Kinjo T."/>
            <person name="Motooka D."/>
            <person name="Nabeya D."/>
            <person name="Jung N."/>
            <person name="Uechi K."/>
            <person name="Horii T."/>
            <person name="Iida T."/>
            <person name="Fujita J."/>
            <person name="Nakamura S."/>
        </authorList>
    </citation>
    <scope>NUCLEOTIDE SEQUENCE [LARGE SCALE GENOMIC DNA]</scope>
    <source>
        <strain evidence="2 3">JCM 15657</strain>
    </source>
</reference>
<evidence type="ECO:0000313" key="3">
    <source>
        <dbReference type="Proteomes" id="UP000466396"/>
    </source>
</evidence>
<name>A0A7I7NRT9_9MYCO</name>
<feature type="region of interest" description="Disordered" evidence="1">
    <location>
        <begin position="339"/>
        <end position="395"/>
    </location>
</feature>
<feature type="compositionally biased region" description="Low complexity" evidence="1">
    <location>
        <begin position="347"/>
        <end position="357"/>
    </location>
</feature>
<dbReference type="AlphaFoldDB" id="A0A7I7NRT9"/>
<organism evidence="2 3">
    <name type="scientific">Mycobacterium lacus</name>
    <dbReference type="NCBI Taxonomy" id="169765"/>
    <lineage>
        <taxon>Bacteria</taxon>
        <taxon>Bacillati</taxon>
        <taxon>Actinomycetota</taxon>
        <taxon>Actinomycetes</taxon>
        <taxon>Mycobacteriales</taxon>
        <taxon>Mycobacteriaceae</taxon>
        <taxon>Mycobacterium</taxon>
    </lineage>
</organism>
<evidence type="ECO:0000256" key="1">
    <source>
        <dbReference type="SAM" id="MobiDB-lite"/>
    </source>
</evidence>
<accession>A0A7I7NRT9</accession>
<sequence length="395" mass="39221">MVAGDLPPGRWTVALVGPWWPAPSAALQAAAQHWATWATQKDELARNLMNQRELLSRNQGRTAEDLIGRYYQGAQSEGRKAEKYQIKSDAFETAAGAIDYLRSRLTEIADEGNKEIDDVLASNKPLPEQIAEIQAIQARCNADAANASRNAVDKIMVATQKILEAEDIGRDARTWARANGFSVDDAPPASPISKDDLDVPPALGCGIGGPGSSDCGPVAGGETTAPALGVGTGGPGSGGSQIGTQVSGLPPRAIGPTGGPLNAGPVPSAPPVATPAGGGPPMVGPGVPAAPAMPGAPSLSPAAVGQGVSPGSIGQSLATGMVTGQPAAAGAQSLSEGAMSAIQSGSAPAPQAAAPMTAPAPPAPLAMAAGIESAATHGPVDAPSNTPTPAGVDRE</sequence>